<organism evidence="1 2">
    <name type="scientific">Sulfobacillus acidophilus</name>
    <dbReference type="NCBI Taxonomy" id="53633"/>
    <lineage>
        <taxon>Bacteria</taxon>
        <taxon>Bacillati</taxon>
        <taxon>Bacillota</taxon>
        <taxon>Clostridia</taxon>
        <taxon>Eubacteriales</taxon>
        <taxon>Clostridiales Family XVII. Incertae Sedis</taxon>
        <taxon>Sulfobacillus</taxon>
    </lineage>
</organism>
<sequence length="312" mass="32037">MMDRLLENNTVLKILSVIVAIFIWFQAGASTTQSINRSVGPVAVGFPSLNPHLSVLSITPSSVMVQIKGPPSSVESSAMASEVSASINLAKITGPGTYSMKVAGSVPPGIGVVSVTPSRVVVSVAKIGQKKAPVVVHIAGQPLAGDQLVGYKTSDKEATIFGPTGALRQVTAVEGTLAITDRSDSFSASVVLHPVNAQGQTVGKVEINPPATRVTAMIQPKPPEKVLPVISKLSGKPVAGYQVSQITVYPSSVTVTGTKSLLSSLSHLYTEPVVVSGARKSFSVLVPVVLPKGLTLISSGDVTVTVTISGVG</sequence>
<dbReference type="PANTHER" id="PTHR37804">
    <property type="entry name" value="CDAA REGULATORY PROTEIN CDAR"/>
    <property type="match status" value="1"/>
</dbReference>
<dbReference type="PANTHER" id="PTHR37804:SF1">
    <property type="entry name" value="CDAA REGULATORY PROTEIN CDAR"/>
    <property type="match status" value="1"/>
</dbReference>
<dbReference type="Gene3D" id="2.170.120.30">
    <property type="match status" value="1"/>
</dbReference>
<dbReference type="Gene3D" id="2.170.120.40">
    <property type="entry name" value="YbbR-like domain"/>
    <property type="match status" value="2"/>
</dbReference>
<gene>
    <name evidence="1" type="ORF">C7B45_02785</name>
</gene>
<dbReference type="InterPro" id="IPR012505">
    <property type="entry name" value="YbbR"/>
</dbReference>
<comment type="caution">
    <text evidence="1">The sequence shown here is derived from an EMBL/GenBank/DDBJ whole genome shotgun (WGS) entry which is preliminary data.</text>
</comment>
<protein>
    <recommendedName>
        <fullName evidence="3">YbbR-like domain-containing protein</fullName>
    </recommendedName>
</protein>
<name>A0A2T2WML8_9FIRM</name>
<accession>A0A2T2WML8</accession>
<evidence type="ECO:0008006" key="3">
    <source>
        <dbReference type="Google" id="ProtNLM"/>
    </source>
</evidence>
<dbReference type="AlphaFoldDB" id="A0A2T2WML8"/>
<proteinExistence type="predicted"/>
<dbReference type="Pfam" id="PF07949">
    <property type="entry name" value="YbbR"/>
    <property type="match status" value="2"/>
</dbReference>
<dbReference type="Proteomes" id="UP000241848">
    <property type="component" value="Unassembled WGS sequence"/>
</dbReference>
<dbReference type="EMBL" id="PXYV01000005">
    <property type="protein sequence ID" value="PSR23482.1"/>
    <property type="molecule type" value="Genomic_DNA"/>
</dbReference>
<evidence type="ECO:0000313" key="1">
    <source>
        <dbReference type="EMBL" id="PSR23482.1"/>
    </source>
</evidence>
<dbReference type="InterPro" id="IPR053154">
    <property type="entry name" value="c-di-AMP_regulator"/>
</dbReference>
<evidence type="ECO:0000313" key="2">
    <source>
        <dbReference type="Proteomes" id="UP000241848"/>
    </source>
</evidence>
<reference evidence="1 2" key="1">
    <citation type="journal article" date="2014" name="BMC Genomics">
        <title>Comparison of environmental and isolate Sulfobacillus genomes reveals diverse carbon, sulfur, nitrogen, and hydrogen metabolisms.</title>
        <authorList>
            <person name="Justice N.B."/>
            <person name="Norman A."/>
            <person name="Brown C.T."/>
            <person name="Singh A."/>
            <person name="Thomas B.C."/>
            <person name="Banfield J.F."/>
        </authorList>
    </citation>
    <scope>NUCLEOTIDE SEQUENCE [LARGE SCALE GENOMIC DNA]</scope>
    <source>
        <strain evidence="1">AMDSBA3</strain>
    </source>
</reference>